<proteinExistence type="predicted"/>
<dbReference type="Proteomes" id="UP000095282">
    <property type="component" value="Unplaced"/>
</dbReference>
<accession>A0A1I7UTI7</accession>
<evidence type="ECO:0000313" key="1">
    <source>
        <dbReference type="Proteomes" id="UP000095282"/>
    </source>
</evidence>
<organism evidence="1 2">
    <name type="scientific">Caenorhabditis tropicalis</name>
    <dbReference type="NCBI Taxonomy" id="1561998"/>
    <lineage>
        <taxon>Eukaryota</taxon>
        <taxon>Metazoa</taxon>
        <taxon>Ecdysozoa</taxon>
        <taxon>Nematoda</taxon>
        <taxon>Chromadorea</taxon>
        <taxon>Rhabditida</taxon>
        <taxon>Rhabditina</taxon>
        <taxon>Rhabditomorpha</taxon>
        <taxon>Rhabditoidea</taxon>
        <taxon>Rhabditidae</taxon>
        <taxon>Peloderinae</taxon>
        <taxon>Caenorhabditis</taxon>
    </lineage>
</organism>
<reference evidence="2" key="1">
    <citation type="submission" date="2016-11" db="UniProtKB">
        <authorList>
            <consortium name="WormBaseParasite"/>
        </authorList>
    </citation>
    <scope>IDENTIFICATION</scope>
</reference>
<dbReference type="WBParaSite" id="Csp11.Scaffold630.g19201.t1">
    <property type="protein sequence ID" value="Csp11.Scaffold630.g19201.t1"/>
    <property type="gene ID" value="Csp11.Scaffold630.g19201"/>
</dbReference>
<protein>
    <submittedName>
        <fullName evidence="2">FBA_2 domain-containing protein</fullName>
    </submittedName>
</protein>
<name>A0A1I7UTI7_9PELO</name>
<dbReference type="AlphaFoldDB" id="A0A1I7UTI7"/>
<evidence type="ECO:0000313" key="2">
    <source>
        <dbReference type="WBParaSite" id="Csp11.Scaffold630.g19201.t1"/>
    </source>
</evidence>
<keyword evidence="1" id="KW-1185">Reference proteome</keyword>
<dbReference type="eggNOG" id="ENOG502TKI0">
    <property type="taxonomic scope" value="Eukaryota"/>
</dbReference>
<sequence length="231" mass="27429">MLLANHMLNTFKCSFITISLLERALPQTAWKFMKMINQRKLSIESFSYYINAESTEFIPRILDECTEVTDYIVVKATFPDDFLYTPPRPFKAKYLSAWETSNWLNLESSLNCRDVSVDLDKISNRTTETYSLFFSKWMDSDTPLQKLTFYSIEEPEYRKIMDALSNQGTKRIIDEHWIEVTRRNESKLFINTLHKLIFIYTEQAYLEKLKWDEEQELAEKLSTSLQVQECQ</sequence>